<reference evidence="1 2" key="1">
    <citation type="submission" date="2020-04" db="EMBL/GenBank/DDBJ databases">
        <title>Chitinophaga sp. G-6-1-13 sp. nov., isolated from soil.</title>
        <authorList>
            <person name="Dahal R.H."/>
            <person name="Chaudhary D.K."/>
        </authorList>
    </citation>
    <scope>NUCLEOTIDE SEQUENCE [LARGE SCALE GENOMIC DNA]</scope>
    <source>
        <strain evidence="1 2">G-6-1-13</strain>
    </source>
</reference>
<sequence>MLQHYDAGDYINTCEAYSRKAWMGNGYVIIPYINLNLMEGNTVNGINCVINYSYYVLEKVQHIIPEEHPSFDTGMANQDQIDEHIVLGHQQVLIVCRKLSLYLPDNAAFSHWSNPFMPKDTPHFQRNLPEDTVEAFFNHLPETLKVLAGHDARELSL</sequence>
<dbReference type="RefSeq" id="WP_169225088.1">
    <property type="nucleotide sequence ID" value="NZ_JABBGC010000001.1"/>
</dbReference>
<proteinExistence type="predicted"/>
<name>A0A848GN08_9BACT</name>
<organism evidence="1 2">
    <name type="scientific">Chitinophaga fulva</name>
    <dbReference type="NCBI Taxonomy" id="2728842"/>
    <lineage>
        <taxon>Bacteria</taxon>
        <taxon>Pseudomonadati</taxon>
        <taxon>Bacteroidota</taxon>
        <taxon>Chitinophagia</taxon>
        <taxon>Chitinophagales</taxon>
        <taxon>Chitinophagaceae</taxon>
        <taxon>Chitinophaga</taxon>
    </lineage>
</organism>
<protein>
    <submittedName>
        <fullName evidence="1">Uncharacterized protein</fullName>
    </submittedName>
</protein>
<keyword evidence="2" id="KW-1185">Reference proteome</keyword>
<gene>
    <name evidence="1" type="ORF">HHL17_12720</name>
</gene>
<comment type="caution">
    <text evidence="1">The sequence shown here is derived from an EMBL/GenBank/DDBJ whole genome shotgun (WGS) entry which is preliminary data.</text>
</comment>
<evidence type="ECO:0000313" key="2">
    <source>
        <dbReference type="Proteomes" id="UP000583266"/>
    </source>
</evidence>
<evidence type="ECO:0000313" key="1">
    <source>
        <dbReference type="EMBL" id="NML38060.1"/>
    </source>
</evidence>
<accession>A0A848GN08</accession>
<dbReference type="AlphaFoldDB" id="A0A848GN08"/>
<dbReference type="EMBL" id="JABBGC010000001">
    <property type="protein sequence ID" value="NML38060.1"/>
    <property type="molecule type" value="Genomic_DNA"/>
</dbReference>
<dbReference type="Proteomes" id="UP000583266">
    <property type="component" value="Unassembled WGS sequence"/>
</dbReference>